<dbReference type="Proteomes" id="UP000054304">
    <property type="component" value="Unassembled WGS sequence"/>
</dbReference>
<sequence length="429" mass="48891">MDSFIDNIGTSQGLLEQSSQLKEYSRRTQVNDFESLRKLSKWGHELQCQPYNSQLHSVTVCVANILLKSADFRIQTLQEDLDLVRDIQTRLLQDSQQPTFEREWEVPLWRVLFLLTHSAWNPPNGNIFDRKLALVKFAHLVDLLDTEEAHGHYLSVVLEEMGKFWYALSYNYGVQTNTYNRTFWSTLKQLNHVLRRDQGQLLSQYSGALLQLCSLLLLAPENQKMLATLDMVLNLVLILKRSIVLWQQEAAQQLYSSLSDYKIPQILHVLHIYLLRSPTKVRDRLEPCITGHPEAPVNLKFQIVALYKSPISGSDIRDILDAILHTLNLQFCAATTEGPEEILPVVRPAAPTRISDSTETIIGTDVKPKSNLWQQPNMSCTSVNTACTGHSADSNDSWTEEDRIEEAERIMAAIRRLDQLGVITTNLPA</sequence>
<dbReference type="GeneID" id="34687714"/>
<dbReference type="OrthoDB" id="4035180at2759"/>
<organism evidence="1 2">
    <name type="scientific">Lachancea lanzarotensis</name>
    <dbReference type="NCBI Taxonomy" id="1245769"/>
    <lineage>
        <taxon>Eukaryota</taxon>
        <taxon>Fungi</taxon>
        <taxon>Dikarya</taxon>
        <taxon>Ascomycota</taxon>
        <taxon>Saccharomycotina</taxon>
        <taxon>Saccharomycetes</taxon>
        <taxon>Saccharomycetales</taxon>
        <taxon>Saccharomycetaceae</taxon>
        <taxon>Lachancea</taxon>
    </lineage>
</organism>
<evidence type="ECO:0000313" key="1">
    <source>
        <dbReference type="EMBL" id="CEP64173.1"/>
    </source>
</evidence>
<gene>
    <name evidence="1" type="ORF">LALA0_S10e04082g</name>
</gene>
<dbReference type="AlphaFoldDB" id="A0A0C7MW26"/>
<name>A0A0C7MW26_9SACH</name>
<proteinExistence type="predicted"/>
<accession>A0A0C7MW26</accession>
<evidence type="ECO:0000313" key="2">
    <source>
        <dbReference type="Proteomes" id="UP000054304"/>
    </source>
</evidence>
<dbReference type="HOGENOM" id="CLU_644161_0_0_1"/>
<protein>
    <submittedName>
        <fullName evidence="1">LALA0S10e04082g1_1</fullName>
    </submittedName>
</protein>
<keyword evidence="2" id="KW-1185">Reference proteome</keyword>
<reference evidence="1 2" key="1">
    <citation type="submission" date="2014-12" db="EMBL/GenBank/DDBJ databases">
        <authorList>
            <person name="Neuveglise Cecile"/>
        </authorList>
    </citation>
    <scope>NUCLEOTIDE SEQUENCE [LARGE SCALE GENOMIC DNA]</scope>
    <source>
        <strain evidence="1 2">CBS 12615</strain>
    </source>
</reference>
<dbReference type="RefSeq" id="XP_022630383.1">
    <property type="nucleotide sequence ID" value="XM_022775524.1"/>
</dbReference>
<dbReference type="EMBL" id="LN736369">
    <property type="protein sequence ID" value="CEP64173.1"/>
    <property type="molecule type" value="Genomic_DNA"/>
</dbReference>